<dbReference type="EMBL" id="JBBYAF010000013">
    <property type="protein sequence ID" value="MEL3972289.1"/>
    <property type="molecule type" value="Genomic_DNA"/>
</dbReference>
<dbReference type="Pfam" id="PF13527">
    <property type="entry name" value="Acetyltransf_9"/>
    <property type="match status" value="1"/>
</dbReference>
<dbReference type="InterPro" id="IPR000182">
    <property type="entry name" value="GNAT_dom"/>
</dbReference>
<dbReference type="RefSeq" id="WP_341982421.1">
    <property type="nucleotide sequence ID" value="NZ_JBBYAF010000013.1"/>
</dbReference>
<dbReference type="PANTHER" id="PTHR37817:SF1">
    <property type="entry name" value="N-ACETYLTRANSFERASE EIS"/>
    <property type="match status" value="1"/>
</dbReference>
<dbReference type="PANTHER" id="PTHR37817">
    <property type="entry name" value="N-ACETYLTRANSFERASE EIS"/>
    <property type="match status" value="1"/>
</dbReference>
<accession>A0ABU9KAN4</accession>
<dbReference type="Pfam" id="PF17668">
    <property type="entry name" value="Acetyltransf_17"/>
    <property type="match status" value="1"/>
</dbReference>
<organism evidence="2 3">
    <name type="scientific">Rossellomorea oryzaecorticis</name>
    <dbReference type="NCBI Taxonomy" id="1396505"/>
    <lineage>
        <taxon>Bacteria</taxon>
        <taxon>Bacillati</taxon>
        <taxon>Bacillota</taxon>
        <taxon>Bacilli</taxon>
        <taxon>Bacillales</taxon>
        <taxon>Bacillaceae</taxon>
        <taxon>Rossellomorea</taxon>
    </lineage>
</organism>
<reference evidence="2 3" key="1">
    <citation type="submission" date="2024-04" db="EMBL/GenBank/DDBJ databases">
        <title>Bacillus oryzaecorticis sp. nov., a moderately halophilic bacterium isolated from rice husks.</title>
        <authorList>
            <person name="Zhu H.-S."/>
        </authorList>
    </citation>
    <scope>NUCLEOTIDE SEQUENCE [LARGE SCALE GENOMIC DNA]</scope>
    <source>
        <strain evidence="2 3">ZC255</strain>
    </source>
</reference>
<feature type="domain" description="N-acetyltransferase" evidence="1">
    <location>
        <begin position="3"/>
        <end position="143"/>
    </location>
</feature>
<dbReference type="InterPro" id="IPR016181">
    <property type="entry name" value="Acyl_CoA_acyltransferase"/>
</dbReference>
<dbReference type="Gene3D" id="3.30.1050.10">
    <property type="entry name" value="SCP2 sterol-binding domain"/>
    <property type="match status" value="1"/>
</dbReference>
<dbReference type="EC" id="2.3.1.-" evidence="2"/>
<name>A0ABU9KAN4_9BACI</name>
<evidence type="ECO:0000313" key="2">
    <source>
        <dbReference type="EMBL" id="MEL3972289.1"/>
    </source>
</evidence>
<gene>
    <name evidence="2" type="ORF">AAEO50_08370</name>
</gene>
<comment type="caution">
    <text evidence="2">The sequence shown here is derived from an EMBL/GenBank/DDBJ whole genome shotgun (WGS) entry which is preliminary data.</text>
</comment>
<dbReference type="InterPro" id="IPR025559">
    <property type="entry name" value="Eis_dom"/>
</dbReference>
<dbReference type="Pfam" id="PF13530">
    <property type="entry name" value="SCP2_2"/>
    <property type="match status" value="1"/>
</dbReference>
<dbReference type="GO" id="GO:0016746">
    <property type="term" value="F:acyltransferase activity"/>
    <property type="evidence" value="ECO:0007669"/>
    <property type="project" value="UniProtKB-KW"/>
</dbReference>
<dbReference type="InterPro" id="IPR051554">
    <property type="entry name" value="Acetyltransferase_Eis"/>
</dbReference>
<dbReference type="CDD" id="cd04301">
    <property type="entry name" value="NAT_SF"/>
    <property type="match status" value="1"/>
</dbReference>
<keyword evidence="2" id="KW-0808">Transferase</keyword>
<sequence>MQHEITKLKLTHYEESLQLSEYAFQYKVPEEKREDRLQQLKNQDVYCIFDGDTLASKLHLLSLEIWMEKKKFPMGGIAGVATYPEYRRKGHVRSLLTRSLEEMKNKGEYLSMLHPFDIHFYRKFGWEVFAYFEKLSLKKKDLNPFQEVNGFIKRFTKDNYPVDLHELYDQYAHKHNGMMVRTKEWWKERSITDLWVAIYYDKNKLPMGYLSYEVKNEKLKVEEFVPLTPEARNGLWNFICQHDSMIKEAELILNPGEPLSYLLKDPRVKVEKHPYFMSRVVDVEGFLNNLLPNMDFSDSLFLTIKDEHASWNNHTFHVMDQIVKKDTSGDSGAVKMSINTFTALMFGVYSPQEFFTMGQIEGDSKDVVKLEKLTPPSRPFFYDFF</sequence>
<dbReference type="InterPro" id="IPR036527">
    <property type="entry name" value="SCP2_sterol-bd_dom_sf"/>
</dbReference>
<dbReference type="Gene3D" id="3.40.630.30">
    <property type="match status" value="2"/>
</dbReference>
<keyword evidence="3" id="KW-1185">Reference proteome</keyword>
<protein>
    <submittedName>
        <fullName evidence="2">GNAT family N-acetyltransferase</fullName>
        <ecNumber evidence="2">2.3.1.-</ecNumber>
    </submittedName>
</protein>
<dbReference type="SUPFAM" id="SSF55718">
    <property type="entry name" value="SCP-like"/>
    <property type="match status" value="1"/>
</dbReference>
<evidence type="ECO:0000313" key="3">
    <source>
        <dbReference type="Proteomes" id="UP001389717"/>
    </source>
</evidence>
<keyword evidence="2" id="KW-0012">Acyltransferase</keyword>
<dbReference type="InterPro" id="IPR041380">
    <property type="entry name" value="Acetyltransf_17"/>
</dbReference>
<dbReference type="PROSITE" id="PS51186">
    <property type="entry name" value="GNAT"/>
    <property type="match status" value="1"/>
</dbReference>
<dbReference type="SUPFAM" id="SSF55729">
    <property type="entry name" value="Acyl-CoA N-acyltransferases (Nat)"/>
    <property type="match status" value="1"/>
</dbReference>
<evidence type="ECO:0000259" key="1">
    <source>
        <dbReference type="PROSITE" id="PS51186"/>
    </source>
</evidence>
<dbReference type="Proteomes" id="UP001389717">
    <property type="component" value="Unassembled WGS sequence"/>
</dbReference>
<proteinExistence type="predicted"/>